<feature type="compositionally biased region" description="Basic residues" evidence="14">
    <location>
        <begin position="501"/>
        <end position="537"/>
    </location>
</feature>
<dbReference type="GO" id="GO:0005935">
    <property type="term" value="C:cellular bud neck"/>
    <property type="evidence" value="ECO:0007669"/>
    <property type="project" value="UniProtKB-SubCell"/>
</dbReference>
<dbReference type="PANTHER" id="PTHR24346">
    <property type="entry name" value="MAP/MICROTUBULE AFFINITY-REGULATING KINASE"/>
    <property type="match status" value="1"/>
</dbReference>
<dbReference type="PANTHER" id="PTHR24346:SF110">
    <property type="entry name" value="NON-SPECIFIC SERINE_THREONINE PROTEIN KINASE"/>
    <property type="match status" value="1"/>
</dbReference>
<dbReference type="GO" id="GO:0004674">
    <property type="term" value="F:protein serine/threonine kinase activity"/>
    <property type="evidence" value="ECO:0007669"/>
    <property type="project" value="UniProtKB-KW"/>
</dbReference>
<dbReference type="Proteomes" id="UP000095085">
    <property type="component" value="Unassembled WGS sequence"/>
</dbReference>
<evidence type="ECO:0000256" key="12">
    <source>
        <dbReference type="ARBA" id="ARBA00048679"/>
    </source>
</evidence>
<organism evidence="16 17">
    <name type="scientific">Hyphopichia burtonii NRRL Y-1933</name>
    <dbReference type="NCBI Taxonomy" id="984485"/>
    <lineage>
        <taxon>Eukaryota</taxon>
        <taxon>Fungi</taxon>
        <taxon>Dikarya</taxon>
        <taxon>Ascomycota</taxon>
        <taxon>Saccharomycotina</taxon>
        <taxon>Pichiomycetes</taxon>
        <taxon>Debaryomycetaceae</taxon>
        <taxon>Hyphopichia</taxon>
    </lineage>
</organism>
<feature type="binding site" evidence="13">
    <location>
        <position position="77"/>
    </location>
    <ligand>
        <name>ATP</name>
        <dbReference type="ChEBI" id="CHEBI:30616"/>
    </ligand>
</feature>
<comment type="catalytic activity">
    <reaction evidence="12">
        <text>L-seryl-[protein] + ATP = O-phospho-L-seryl-[protein] + ADP + H(+)</text>
        <dbReference type="Rhea" id="RHEA:17989"/>
        <dbReference type="Rhea" id="RHEA-COMP:9863"/>
        <dbReference type="Rhea" id="RHEA-COMP:11604"/>
        <dbReference type="ChEBI" id="CHEBI:15378"/>
        <dbReference type="ChEBI" id="CHEBI:29999"/>
        <dbReference type="ChEBI" id="CHEBI:30616"/>
        <dbReference type="ChEBI" id="CHEBI:83421"/>
        <dbReference type="ChEBI" id="CHEBI:456216"/>
        <dbReference type="EC" id="2.7.11.1"/>
    </reaction>
</comment>
<feature type="compositionally biased region" description="Polar residues" evidence="14">
    <location>
        <begin position="406"/>
        <end position="419"/>
    </location>
</feature>
<comment type="catalytic activity">
    <reaction evidence="11">
        <text>L-threonyl-[protein] + ATP = O-phospho-L-threonyl-[protein] + ADP + H(+)</text>
        <dbReference type="Rhea" id="RHEA:46608"/>
        <dbReference type="Rhea" id="RHEA-COMP:11060"/>
        <dbReference type="Rhea" id="RHEA-COMP:11605"/>
        <dbReference type="ChEBI" id="CHEBI:15378"/>
        <dbReference type="ChEBI" id="CHEBI:30013"/>
        <dbReference type="ChEBI" id="CHEBI:30616"/>
        <dbReference type="ChEBI" id="CHEBI:61977"/>
        <dbReference type="ChEBI" id="CHEBI:456216"/>
        <dbReference type="EC" id="2.7.11.1"/>
    </reaction>
</comment>
<protein>
    <recommendedName>
        <fullName evidence="3">non-specific serine/threonine protein kinase</fullName>
        <ecNumber evidence="3">2.7.11.1</ecNumber>
    </recommendedName>
</protein>
<dbReference type="RefSeq" id="XP_020075617.1">
    <property type="nucleotide sequence ID" value="XM_020219779.1"/>
</dbReference>
<dbReference type="Pfam" id="PF00069">
    <property type="entry name" value="Pkinase"/>
    <property type="match status" value="1"/>
</dbReference>
<keyword evidence="9 13" id="KW-0067">ATP-binding</keyword>
<dbReference type="OrthoDB" id="504170at2759"/>
<dbReference type="InterPro" id="IPR008271">
    <property type="entry name" value="Ser/Thr_kinase_AS"/>
</dbReference>
<feature type="compositionally biased region" description="Polar residues" evidence="14">
    <location>
        <begin position="719"/>
        <end position="732"/>
    </location>
</feature>
<feature type="compositionally biased region" description="Basic and acidic residues" evidence="14">
    <location>
        <begin position="632"/>
        <end position="644"/>
    </location>
</feature>
<dbReference type="PROSITE" id="PS00107">
    <property type="entry name" value="PROTEIN_KINASE_ATP"/>
    <property type="match status" value="1"/>
</dbReference>
<comment type="similarity">
    <text evidence="2">Belongs to the protein kinase superfamily. CAMK Ser/Thr protein kinase family. NIM1 subfamily.</text>
</comment>
<feature type="region of interest" description="Disordered" evidence="14">
    <location>
        <begin position="397"/>
        <end position="419"/>
    </location>
</feature>
<evidence type="ECO:0000256" key="7">
    <source>
        <dbReference type="ARBA" id="ARBA00022741"/>
    </source>
</evidence>
<keyword evidence="10" id="KW-0175">Coiled coil</keyword>
<accession>A0A1E4RH13</accession>
<feature type="compositionally biased region" description="Basic and acidic residues" evidence="14">
    <location>
        <begin position="879"/>
        <end position="894"/>
    </location>
</feature>
<keyword evidence="17" id="KW-1185">Reference proteome</keyword>
<dbReference type="GeneID" id="30994329"/>
<feature type="region of interest" description="Disordered" evidence="14">
    <location>
        <begin position="483"/>
        <end position="546"/>
    </location>
</feature>
<evidence type="ECO:0000313" key="16">
    <source>
        <dbReference type="EMBL" id="ODV66550.1"/>
    </source>
</evidence>
<dbReference type="InterPro" id="IPR011009">
    <property type="entry name" value="Kinase-like_dom_sf"/>
</dbReference>
<evidence type="ECO:0000256" key="13">
    <source>
        <dbReference type="PROSITE-ProRule" id="PRU10141"/>
    </source>
</evidence>
<keyword evidence="4" id="KW-0723">Serine/threonine-protein kinase</keyword>
<dbReference type="GO" id="GO:0005940">
    <property type="term" value="C:septin ring"/>
    <property type="evidence" value="ECO:0007669"/>
    <property type="project" value="UniProtKB-ARBA"/>
</dbReference>
<keyword evidence="8 16" id="KW-0418">Kinase</keyword>
<feature type="region of interest" description="Disordered" evidence="14">
    <location>
        <begin position="441"/>
        <end position="471"/>
    </location>
</feature>
<keyword evidence="5" id="KW-0597">Phosphoprotein</keyword>
<dbReference type="GO" id="GO:0001558">
    <property type="term" value="P:regulation of cell growth"/>
    <property type="evidence" value="ECO:0007669"/>
    <property type="project" value="UniProtKB-ARBA"/>
</dbReference>
<evidence type="ECO:0000256" key="3">
    <source>
        <dbReference type="ARBA" id="ARBA00012513"/>
    </source>
</evidence>
<dbReference type="InterPro" id="IPR031850">
    <property type="entry name" value="Fungal_KA1_dom"/>
</dbReference>
<evidence type="ECO:0000256" key="14">
    <source>
        <dbReference type="SAM" id="MobiDB-lite"/>
    </source>
</evidence>
<evidence type="ECO:0000256" key="9">
    <source>
        <dbReference type="ARBA" id="ARBA00022840"/>
    </source>
</evidence>
<evidence type="ECO:0000256" key="2">
    <source>
        <dbReference type="ARBA" id="ARBA00010791"/>
    </source>
</evidence>
<sequence>MSTITENEVNVDKVVQSVTNATKRLSQISTNTNNSNTKRKTQNRIGPWKLGRTLGRGSTGRVRLAKNINTNKLAAVKIVPKSNFKKLENPKYRRNDDQDVDRLPYGIEREIVIMKLISHPNIMGLYDVWENKNDLYLILEYIEGGELFDYLIKRGKLQEFEAINYFKQIINGINYLHQFNICHRDLKPENLLLDFNKNIKIADFGMAALEVKEKLLETSCGSPHYASPEIVAGKNYHGAPSDIWSCGIILFALLTGHLPFDDENIRKLLLKVQNGKFIMPANLSWEAKDLINKMLQVNPNDRITIDSILKHPLLTKYPEPVLHNVTSTTTLDFKNSNIKPIQSVDKIDKEILKNLSVLFHNCDEASIINKLISPLKNPEKMFYYLLMKYRNEHHSNLNYQDDDGQPFQNSNLPRSNSIINPSTGEIKILKNTKNFTASTSFTKKKSNISQTSSTKSIKKLIQPPKRKLTGPINLADLSAQLENTSANDSFKKEPVETPKRQSPKRQSPKRQSPKRHSPMKPSPKRQSPKRQSPKRQASKNQNNKSIINFEKICQDVFNGEIDDSLFDNTIAQREQQKNHVKKLKENVNLTTSTAKDFYQQDKLKTEKDDKVKSEDGKLNDERKRQSVLMKQKQLEAQKQLKEEVELPSLPPLPNKRYSSTPAPSSLDPRVNSLLRARSLATPSSYASLRGRGLNDKNIKVLKKLGIDVLPPSPKKLNHNLKTSSSRNLNTYIDNVDNDKENSNETSIGQFNKKESTFQNSPSSVLKPTFGNNLSNRQSNQSQKSLKSQTNYKSMLNNINENGLSTVIDNSPMTVKNIMIKEEPLPNPRFSKFSFNGLMNDYNNAGDQTILNSTLTTGGTVIKRSKGDKTSLKTNPGKGLIEKSTFKHDPKDSKKSSNNLVGLGIDVTNNKHDNTGFLSVNISDTDEFDLNQSFDRNSITNDDHQTQSESTIIEDDYNLSDALINMNQTGPLVENSVLETDFSNFSIISSRTADIGQLNKTRPSIVEHLDNSKDTLIMHDDQQNQDYKSLYNNYQKLYNPKKELVHSSKLSFSAGGNSNIHILDSSSINEHTRDNDEQDIGFEFNDSYDDTDIIINDDDINDLKFEEQRQNSTLKKSRASTEIFSTMTVPKSSNTKTVSIDSKPTMKINEYEPTNTNNKKKSENYNPIDTDSENYGSGDNESFDPTQLLDKRESIFRRLSLKPKRDAPKPPPLSSWDYTENRGIHDRFSRISAKSGLGFNSTPKQSGCESPTITGWFKKFFSNLTSNTKGPNGEKRKSLVKKSPALNENGNKDVCIIDSNLLSVELTRIIKNQLELKKIEGSISKIDIDEEFGLINGVIPAKFSNGRKLKFKIEIIDLTNTSSLHLIRLKGSDKGFSNLINIVEFIIKQEEENQDFRKSIGKS</sequence>
<feature type="compositionally biased region" description="Polar residues" evidence="14">
    <location>
        <begin position="1163"/>
        <end position="1184"/>
    </location>
</feature>
<dbReference type="FunFam" id="1.10.510.10:FF:000394">
    <property type="entry name" value="Serine/threonine-protein kinase HSL1"/>
    <property type="match status" value="1"/>
</dbReference>
<dbReference type="InterPro" id="IPR000719">
    <property type="entry name" value="Prot_kinase_dom"/>
</dbReference>
<feature type="compositionally biased region" description="Basic and acidic residues" evidence="14">
    <location>
        <begin position="489"/>
        <end position="499"/>
    </location>
</feature>
<dbReference type="STRING" id="984485.A0A1E4RH13"/>
<feature type="region of interest" description="Disordered" evidence="14">
    <location>
        <begin position="1199"/>
        <end position="1218"/>
    </location>
</feature>
<dbReference type="GO" id="GO:0030447">
    <property type="term" value="P:filamentous growth"/>
    <property type="evidence" value="ECO:0007669"/>
    <property type="project" value="UniProtKB-ARBA"/>
</dbReference>
<feature type="compositionally biased region" description="Polar residues" evidence="14">
    <location>
        <begin position="756"/>
        <end position="765"/>
    </location>
</feature>
<feature type="compositionally biased region" description="Low complexity" evidence="14">
    <location>
        <begin position="771"/>
        <end position="788"/>
    </location>
</feature>
<comment type="subcellular location">
    <subcellularLocation>
        <location evidence="1">Bud neck</location>
    </subcellularLocation>
</comment>
<feature type="region of interest" description="Disordered" evidence="14">
    <location>
        <begin position="25"/>
        <end position="57"/>
    </location>
</feature>
<proteinExistence type="inferred from homology"/>
<dbReference type="Gene3D" id="1.10.510.10">
    <property type="entry name" value="Transferase(Phosphotransferase) domain 1"/>
    <property type="match status" value="1"/>
</dbReference>
<evidence type="ECO:0000256" key="8">
    <source>
        <dbReference type="ARBA" id="ARBA00022777"/>
    </source>
</evidence>
<feature type="compositionally biased region" description="Low complexity" evidence="14">
    <location>
        <begin position="447"/>
        <end position="461"/>
    </location>
</feature>
<feature type="domain" description="Protein kinase" evidence="15">
    <location>
        <begin position="48"/>
        <end position="314"/>
    </location>
</feature>
<dbReference type="GO" id="GO:0060258">
    <property type="term" value="P:negative regulation of filamentous growth"/>
    <property type="evidence" value="ECO:0007669"/>
    <property type="project" value="UniProtKB-ARBA"/>
</dbReference>
<evidence type="ECO:0000256" key="5">
    <source>
        <dbReference type="ARBA" id="ARBA00022553"/>
    </source>
</evidence>
<feature type="region of interest" description="Disordered" evidence="14">
    <location>
        <begin position="604"/>
        <end position="668"/>
    </location>
</feature>
<dbReference type="PROSITE" id="PS00108">
    <property type="entry name" value="PROTEIN_KINASE_ST"/>
    <property type="match status" value="1"/>
</dbReference>
<dbReference type="PROSITE" id="PS50011">
    <property type="entry name" value="PROTEIN_KINASE_DOM"/>
    <property type="match status" value="1"/>
</dbReference>
<evidence type="ECO:0000313" key="17">
    <source>
        <dbReference type="Proteomes" id="UP000095085"/>
    </source>
</evidence>
<evidence type="ECO:0000256" key="10">
    <source>
        <dbReference type="ARBA" id="ARBA00023054"/>
    </source>
</evidence>
<dbReference type="GO" id="GO:0005524">
    <property type="term" value="F:ATP binding"/>
    <property type="evidence" value="ECO:0007669"/>
    <property type="project" value="UniProtKB-UniRule"/>
</dbReference>
<feature type="region of interest" description="Disordered" evidence="14">
    <location>
        <begin position="1131"/>
        <end position="1186"/>
    </location>
</feature>
<evidence type="ECO:0000256" key="11">
    <source>
        <dbReference type="ARBA" id="ARBA00047899"/>
    </source>
</evidence>
<feature type="region of interest" description="Disordered" evidence="14">
    <location>
        <begin position="715"/>
        <end position="788"/>
    </location>
</feature>
<evidence type="ECO:0000256" key="1">
    <source>
        <dbReference type="ARBA" id="ARBA00004266"/>
    </source>
</evidence>
<dbReference type="Pfam" id="PF16797">
    <property type="entry name" value="Fungal_KA1"/>
    <property type="match status" value="1"/>
</dbReference>
<keyword evidence="6" id="KW-0808">Transferase</keyword>
<feature type="region of interest" description="Disordered" evidence="14">
    <location>
        <begin position="865"/>
        <end position="896"/>
    </location>
</feature>
<dbReference type="EC" id="2.7.11.1" evidence="3"/>
<name>A0A1E4RH13_9ASCO</name>
<dbReference type="CDD" id="cd14081">
    <property type="entry name" value="STKc_BRSK1_2"/>
    <property type="match status" value="1"/>
</dbReference>
<keyword evidence="7 13" id="KW-0547">Nucleotide-binding</keyword>
<evidence type="ECO:0000259" key="15">
    <source>
        <dbReference type="PROSITE" id="PS50011"/>
    </source>
</evidence>
<dbReference type="SMART" id="SM00220">
    <property type="entry name" value="S_TKc"/>
    <property type="match status" value="1"/>
</dbReference>
<reference evidence="17" key="1">
    <citation type="submission" date="2016-05" db="EMBL/GenBank/DDBJ databases">
        <title>Comparative genomics of biotechnologically important yeasts.</title>
        <authorList>
            <consortium name="DOE Joint Genome Institute"/>
            <person name="Riley R."/>
            <person name="Haridas S."/>
            <person name="Wolfe K.H."/>
            <person name="Lopes M.R."/>
            <person name="Hittinger C.T."/>
            <person name="Goker M."/>
            <person name="Salamov A."/>
            <person name="Wisecaver J."/>
            <person name="Long T.M."/>
            <person name="Aerts A.L."/>
            <person name="Barry K."/>
            <person name="Choi C."/>
            <person name="Clum A."/>
            <person name="Coughlan A.Y."/>
            <person name="Deshpande S."/>
            <person name="Douglass A.P."/>
            <person name="Hanson S.J."/>
            <person name="Klenk H.-P."/>
            <person name="Labutti K."/>
            <person name="Lapidus A."/>
            <person name="Lindquist E."/>
            <person name="Lipzen A."/>
            <person name="Meier-Kolthoff J.P."/>
            <person name="Ohm R.A."/>
            <person name="Otillar R.P."/>
            <person name="Pangilinan J."/>
            <person name="Peng Y."/>
            <person name="Rokas A."/>
            <person name="Rosa C.A."/>
            <person name="Scheuner C."/>
            <person name="Sibirny A.A."/>
            <person name="Slot J.C."/>
            <person name="Stielow J.B."/>
            <person name="Sun H."/>
            <person name="Kurtzman C.P."/>
            <person name="Blackwell M."/>
            <person name="Grigoriev I.V."/>
            <person name="Jeffries T.W."/>
        </authorList>
    </citation>
    <scope>NUCLEOTIDE SEQUENCE [LARGE SCALE GENOMIC DNA]</scope>
    <source>
        <strain evidence="17">NRRL Y-1933</strain>
    </source>
</reference>
<gene>
    <name evidence="16" type="ORF">HYPBUDRAFT_141063</name>
</gene>
<dbReference type="InterPro" id="IPR017441">
    <property type="entry name" value="Protein_kinase_ATP_BS"/>
</dbReference>
<feature type="compositionally biased region" description="Basic and acidic residues" evidence="14">
    <location>
        <begin position="604"/>
        <end position="624"/>
    </location>
</feature>
<dbReference type="EMBL" id="KV454542">
    <property type="protein sequence ID" value="ODV66550.1"/>
    <property type="molecule type" value="Genomic_DNA"/>
</dbReference>
<dbReference type="SUPFAM" id="SSF56112">
    <property type="entry name" value="Protein kinase-like (PK-like)"/>
    <property type="match status" value="1"/>
</dbReference>
<evidence type="ECO:0000256" key="6">
    <source>
        <dbReference type="ARBA" id="ARBA00022679"/>
    </source>
</evidence>
<dbReference type="GO" id="GO:0035556">
    <property type="term" value="P:intracellular signal transduction"/>
    <property type="evidence" value="ECO:0007669"/>
    <property type="project" value="TreeGrafter"/>
</dbReference>
<evidence type="ECO:0000256" key="4">
    <source>
        <dbReference type="ARBA" id="ARBA00022527"/>
    </source>
</evidence>
<feature type="compositionally biased region" description="Polar residues" evidence="14">
    <location>
        <begin position="1131"/>
        <end position="1141"/>
    </location>
</feature>